<keyword evidence="5" id="KW-0539">Nucleus</keyword>
<dbReference type="KEGG" id="trg:TRUGW13939_09518"/>
<proteinExistence type="predicted"/>
<dbReference type="Gene3D" id="4.10.240.10">
    <property type="entry name" value="Zn(2)-C6 fungal-type DNA-binding domain"/>
    <property type="match status" value="1"/>
</dbReference>
<dbReference type="GO" id="GO:0008270">
    <property type="term" value="F:zinc ion binding"/>
    <property type="evidence" value="ECO:0007669"/>
    <property type="project" value="InterPro"/>
</dbReference>
<evidence type="ECO:0000256" key="6">
    <source>
        <dbReference type="SAM" id="MobiDB-lite"/>
    </source>
</evidence>
<keyword evidence="9" id="KW-1185">Reference proteome</keyword>
<dbReference type="GeneID" id="55997001"/>
<dbReference type="Proteomes" id="UP000509510">
    <property type="component" value="Chromosome V"/>
</dbReference>
<keyword evidence="2" id="KW-0805">Transcription regulation</keyword>
<dbReference type="RefSeq" id="XP_035348533.1">
    <property type="nucleotide sequence ID" value="XM_035492640.1"/>
</dbReference>
<protein>
    <recommendedName>
        <fullName evidence="7">Zn(2)-C6 fungal-type domain-containing protein</fullName>
    </recommendedName>
</protein>
<organism evidence="8 9">
    <name type="scientific">Talaromyces rugulosus</name>
    <name type="common">Penicillium rugulosum</name>
    <dbReference type="NCBI Taxonomy" id="121627"/>
    <lineage>
        <taxon>Eukaryota</taxon>
        <taxon>Fungi</taxon>
        <taxon>Dikarya</taxon>
        <taxon>Ascomycota</taxon>
        <taxon>Pezizomycotina</taxon>
        <taxon>Eurotiomycetes</taxon>
        <taxon>Eurotiomycetidae</taxon>
        <taxon>Eurotiales</taxon>
        <taxon>Trichocomaceae</taxon>
        <taxon>Talaromyces</taxon>
        <taxon>Talaromyces sect. Islandici</taxon>
    </lineage>
</organism>
<dbReference type="SMART" id="SM00906">
    <property type="entry name" value="Fungal_trans"/>
    <property type="match status" value="1"/>
</dbReference>
<dbReference type="GO" id="GO:0003677">
    <property type="term" value="F:DNA binding"/>
    <property type="evidence" value="ECO:0007669"/>
    <property type="project" value="UniProtKB-KW"/>
</dbReference>
<dbReference type="GO" id="GO:0000981">
    <property type="term" value="F:DNA-binding transcription factor activity, RNA polymerase II-specific"/>
    <property type="evidence" value="ECO:0007669"/>
    <property type="project" value="InterPro"/>
</dbReference>
<dbReference type="EMBL" id="CP055902">
    <property type="protein sequence ID" value="QKX62359.1"/>
    <property type="molecule type" value="Genomic_DNA"/>
</dbReference>
<feature type="region of interest" description="Disordered" evidence="6">
    <location>
        <begin position="598"/>
        <end position="659"/>
    </location>
</feature>
<evidence type="ECO:0000259" key="7">
    <source>
        <dbReference type="PROSITE" id="PS50048"/>
    </source>
</evidence>
<reference evidence="9" key="1">
    <citation type="submission" date="2020-06" db="EMBL/GenBank/DDBJ databases">
        <title>A chromosome-scale genome assembly of Talaromyces rugulosus W13939.</title>
        <authorList>
            <person name="Wang B."/>
            <person name="Guo L."/>
            <person name="Ye K."/>
            <person name="Wang L."/>
        </authorList>
    </citation>
    <scope>NUCLEOTIDE SEQUENCE [LARGE SCALE GENOMIC DNA]</scope>
    <source>
        <strain evidence="9">W13939</strain>
    </source>
</reference>
<keyword evidence="1" id="KW-0479">Metal-binding</keyword>
<feature type="domain" description="Zn(2)-C6 fungal-type" evidence="7">
    <location>
        <begin position="13"/>
        <end position="46"/>
    </location>
</feature>
<evidence type="ECO:0000256" key="2">
    <source>
        <dbReference type="ARBA" id="ARBA00023015"/>
    </source>
</evidence>
<keyword evidence="3" id="KW-0238">DNA-binding</keyword>
<keyword evidence="4" id="KW-0804">Transcription</keyword>
<dbReference type="SUPFAM" id="SSF57701">
    <property type="entry name" value="Zn2/Cys6 DNA-binding domain"/>
    <property type="match status" value="1"/>
</dbReference>
<evidence type="ECO:0000256" key="1">
    <source>
        <dbReference type="ARBA" id="ARBA00022723"/>
    </source>
</evidence>
<sequence length="722" mass="80811">MDVKRRLRKGTHSCWECKRRKMRCVSDPRNEALCVGCLRRGSRCVRQEFPEELAHFQMRSSVNNNHSYNARETHTHISHPFSSGISTAYHRSDHVVSTTGFEPLRGQQSSHPRHPSLSRFLHASLPPRDDIEKICKASHHPSVLAHEVMTLPYSTLDEIGLKTPAVLLDIPEPDAHPVLIARYMLLLASFLQYLHPTLHKDISGLSELPRVIMERLVDRAVGSVTTNDKFLGSIESLECVMIESVLQANIGNLRRSWLSGRRAMSIAQLMGLNRPHNQTQYTILNPRTSYHPQLMWFRIVFLDRYLCLILGVSQGCSDHSMASEALLASDTPMGRLERLHCVIASRILERNELNMSAAEEVALTRKLDAELQSAARSLPSSWWLTPPLDVATVADKQERFWNTRRIFAQVLHYNLLNQLHLPYMLCTSSSLTGDRRSEYAHITCVNASREVLSRFLTLRSSTGAAYSCRTVDFLALMAAMTLLLAHLNSKGGDSENLLAHQYHSDRAMIEQVQKNMEETNRLSSDALSERSAALLRQLLSIDVETADRDRQDFRRVSVQAAGAETAAIDLDESVVVSVHIPYFGVIKIAREGINKEIPKPPAKTAVEPATRPSPQTQPSETPDEEVLTPVDASNDMFPTMSGTNAPTQPQPGNTRSIPAGADEAAQLGQLPDSLWPYEDYYPGLAAGGEQWALQGVDMAFFENLMRGWAPETMCQVDWSGVK</sequence>
<dbReference type="OrthoDB" id="5392779at2759"/>
<dbReference type="PROSITE" id="PS50048">
    <property type="entry name" value="ZN2_CY6_FUNGAL_2"/>
    <property type="match status" value="1"/>
</dbReference>
<dbReference type="InterPro" id="IPR001138">
    <property type="entry name" value="Zn2Cys6_DnaBD"/>
</dbReference>
<dbReference type="InterPro" id="IPR007219">
    <property type="entry name" value="XnlR_reg_dom"/>
</dbReference>
<evidence type="ECO:0000256" key="4">
    <source>
        <dbReference type="ARBA" id="ARBA00023163"/>
    </source>
</evidence>
<evidence type="ECO:0000313" key="9">
    <source>
        <dbReference type="Proteomes" id="UP000509510"/>
    </source>
</evidence>
<dbReference type="GO" id="GO:0006351">
    <property type="term" value="P:DNA-templated transcription"/>
    <property type="evidence" value="ECO:0007669"/>
    <property type="project" value="InterPro"/>
</dbReference>
<evidence type="ECO:0000256" key="5">
    <source>
        <dbReference type="ARBA" id="ARBA00023242"/>
    </source>
</evidence>
<evidence type="ECO:0000256" key="3">
    <source>
        <dbReference type="ARBA" id="ARBA00023125"/>
    </source>
</evidence>
<dbReference type="AlphaFoldDB" id="A0A7H8R7J4"/>
<name>A0A7H8R7J4_TALRU</name>
<dbReference type="CDD" id="cd00067">
    <property type="entry name" value="GAL4"/>
    <property type="match status" value="1"/>
</dbReference>
<feature type="compositionally biased region" description="Polar residues" evidence="6">
    <location>
        <begin position="640"/>
        <end position="656"/>
    </location>
</feature>
<dbReference type="PANTHER" id="PTHR47840">
    <property type="entry name" value="ZN(II)2CYS6 TRANSCRIPTION FACTOR (EUROFUNG)-RELATED"/>
    <property type="match status" value="1"/>
</dbReference>
<dbReference type="InterPro" id="IPR036864">
    <property type="entry name" value="Zn2-C6_fun-type_DNA-bd_sf"/>
</dbReference>
<dbReference type="CDD" id="cd12148">
    <property type="entry name" value="fungal_TF_MHR"/>
    <property type="match status" value="1"/>
</dbReference>
<accession>A0A7H8R7J4</accession>
<dbReference type="PANTHER" id="PTHR47840:SF1">
    <property type="entry name" value="ZN(II)2CYS6 TRANSCRIPTION FACTOR (EUROFUNG)"/>
    <property type="match status" value="1"/>
</dbReference>
<dbReference type="PROSITE" id="PS00463">
    <property type="entry name" value="ZN2_CY6_FUNGAL_1"/>
    <property type="match status" value="1"/>
</dbReference>
<gene>
    <name evidence="8" type="ORF">TRUGW13939_09518</name>
</gene>
<evidence type="ECO:0000313" key="8">
    <source>
        <dbReference type="EMBL" id="QKX62359.1"/>
    </source>
</evidence>